<dbReference type="InterPro" id="IPR002762">
    <property type="entry name" value="CbiX-like"/>
</dbReference>
<evidence type="ECO:0000313" key="3">
    <source>
        <dbReference type="EMBL" id="MBM7614713.1"/>
    </source>
</evidence>
<organism evidence="3 4">
    <name type="scientific">Alkaliphilus hydrothermalis</name>
    <dbReference type="NCBI Taxonomy" id="1482730"/>
    <lineage>
        <taxon>Bacteria</taxon>
        <taxon>Bacillati</taxon>
        <taxon>Bacillota</taxon>
        <taxon>Clostridia</taxon>
        <taxon>Peptostreptococcales</taxon>
        <taxon>Natronincolaceae</taxon>
        <taxon>Alkaliphilus</taxon>
    </lineage>
</organism>
<keyword evidence="1" id="KW-0479">Metal-binding</keyword>
<evidence type="ECO:0000256" key="2">
    <source>
        <dbReference type="ARBA" id="ARBA00023239"/>
    </source>
</evidence>
<name>A0ABS2NP39_9FIRM</name>
<dbReference type="SUPFAM" id="SSF53800">
    <property type="entry name" value="Chelatase"/>
    <property type="match status" value="1"/>
</dbReference>
<dbReference type="RefSeq" id="WP_204401192.1">
    <property type="nucleotide sequence ID" value="NZ_JAFBEE010000006.1"/>
</dbReference>
<dbReference type="Proteomes" id="UP001314796">
    <property type="component" value="Unassembled WGS sequence"/>
</dbReference>
<gene>
    <name evidence="3" type="ORF">JOC73_001227</name>
</gene>
<dbReference type="PANTHER" id="PTHR33542">
    <property type="entry name" value="SIROHYDROCHLORIN FERROCHELATASE, CHLOROPLASTIC"/>
    <property type="match status" value="1"/>
</dbReference>
<keyword evidence="4" id="KW-1185">Reference proteome</keyword>
<dbReference type="InterPro" id="IPR050963">
    <property type="entry name" value="Sirohydro_Cobaltochel/CbiX"/>
</dbReference>
<dbReference type="EC" id="4.99.1.3" evidence="3"/>
<evidence type="ECO:0000256" key="1">
    <source>
        <dbReference type="ARBA" id="ARBA00022723"/>
    </source>
</evidence>
<dbReference type="Pfam" id="PF01903">
    <property type="entry name" value="CbiX"/>
    <property type="match status" value="1"/>
</dbReference>
<dbReference type="PANTHER" id="PTHR33542:SF3">
    <property type="entry name" value="SIROHYDROCHLORIN FERROCHELATASE, CHLOROPLASTIC"/>
    <property type="match status" value="1"/>
</dbReference>
<accession>A0ABS2NP39</accession>
<dbReference type="Gene3D" id="3.40.50.1400">
    <property type="match status" value="1"/>
</dbReference>
<keyword evidence="2 3" id="KW-0456">Lyase</keyword>
<comment type="caution">
    <text evidence="3">The sequence shown here is derived from an EMBL/GenBank/DDBJ whole genome shotgun (WGS) entry which is preliminary data.</text>
</comment>
<evidence type="ECO:0000313" key="4">
    <source>
        <dbReference type="Proteomes" id="UP001314796"/>
    </source>
</evidence>
<reference evidence="3 4" key="1">
    <citation type="submission" date="2021-01" db="EMBL/GenBank/DDBJ databases">
        <title>Genomic Encyclopedia of Type Strains, Phase IV (KMG-IV): sequencing the most valuable type-strain genomes for metagenomic binning, comparative biology and taxonomic classification.</title>
        <authorList>
            <person name="Goeker M."/>
        </authorList>
    </citation>
    <scope>NUCLEOTIDE SEQUENCE [LARGE SCALE GENOMIC DNA]</scope>
    <source>
        <strain evidence="3 4">DSM 25890</strain>
    </source>
</reference>
<proteinExistence type="predicted"/>
<dbReference type="CDD" id="cd03416">
    <property type="entry name" value="CbiX_SirB_N"/>
    <property type="match status" value="1"/>
</dbReference>
<dbReference type="GO" id="GO:0016852">
    <property type="term" value="F:sirohydrochlorin cobaltochelatase activity"/>
    <property type="evidence" value="ECO:0007669"/>
    <property type="project" value="UniProtKB-EC"/>
</dbReference>
<dbReference type="EMBL" id="JAFBEE010000006">
    <property type="protein sequence ID" value="MBM7614713.1"/>
    <property type="molecule type" value="Genomic_DNA"/>
</dbReference>
<protein>
    <submittedName>
        <fullName evidence="3">Sirohydrochlorin cobaltochelatase</fullName>
        <ecNumber evidence="3">4.99.1.3</ecNumber>
    </submittedName>
</protein>
<sequence length="127" mass="14103">MKRGLFILAHGSQAKEADMILAELMEKLQKKMDKNFDELGWGSLQISKPSVDEGLEALAATGVTEIVIVPMFIFKGNHVKYDIPEVLEGIKGKYPNISFTMGKHIGADDRIVDILQSRAVEALEVKF</sequence>